<organism evidence="3 4">
    <name type="scientific">Hyaloscypha hepaticicola</name>
    <dbReference type="NCBI Taxonomy" id="2082293"/>
    <lineage>
        <taxon>Eukaryota</taxon>
        <taxon>Fungi</taxon>
        <taxon>Dikarya</taxon>
        <taxon>Ascomycota</taxon>
        <taxon>Pezizomycotina</taxon>
        <taxon>Leotiomycetes</taxon>
        <taxon>Helotiales</taxon>
        <taxon>Hyaloscyphaceae</taxon>
        <taxon>Hyaloscypha</taxon>
    </lineage>
</organism>
<dbReference type="InterPro" id="IPR009291">
    <property type="entry name" value="Vps62"/>
</dbReference>
<protein>
    <recommendedName>
        <fullName evidence="5">Vacuolar protein sorting-associated protein 62</fullName>
    </recommendedName>
</protein>
<sequence length="414" mass="44556">MRASVALFLSLGLVTAGAHLQPRQTATIPDFVTKYAPLVYLDQNELYLPSDLQAQLENTYPALNFTQLPKADIPSPLLLSDLEQLNIFGNCGENFDACPIYLTSKDDVTANPPWLYGVLPDPVTGESVGATSCAIIVNDHGNGLVDAYYMYFYAFNLGETVLGQVLGDHVGDWEHSMVRFQNGLPISVWLSQHDYGQAFTYDSLSKKGSRPIIYSAIGSHANYAVPGTHSRNVSIVTINDYTSPGPVWDPTLSAYFYSYTPFSPTNGTFVASLPSTPVGWLYFEGRWGDEQYPDSDPRQVNFLNASIAWKYESGPTGPLDKGLNRTDVCPNVSGTPCSTLSTLPATSGSSIPVTVTRTTATYSSVPTMTSKGNRTSSVGPTGSPSPTLSVSGARALNANIGCTLWGVVVALMLL</sequence>
<gene>
    <name evidence="3" type="ORF">NA56DRAFT_593533</name>
</gene>
<dbReference type="EMBL" id="KZ613470">
    <property type="protein sequence ID" value="PMD25450.1"/>
    <property type="molecule type" value="Genomic_DNA"/>
</dbReference>
<dbReference type="Pfam" id="PF06101">
    <property type="entry name" value="Vps62"/>
    <property type="match status" value="1"/>
</dbReference>
<evidence type="ECO:0000256" key="1">
    <source>
        <dbReference type="SAM" id="MobiDB-lite"/>
    </source>
</evidence>
<reference evidence="3 4" key="1">
    <citation type="submission" date="2016-05" db="EMBL/GenBank/DDBJ databases">
        <title>A degradative enzymes factory behind the ericoid mycorrhizal symbiosis.</title>
        <authorList>
            <consortium name="DOE Joint Genome Institute"/>
            <person name="Martino E."/>
            <person name="Morin E."/>
            <person name="Grelet G."/>
            <person name="Kuo A."/>
            <person name="Kohler A."/>
            <person name="Daghino S."/>
            <person name="Barry K."/>
            <person name="Choi C."/>
            <person name="Cichocki N."/>
            <person name="Clum A."/>
            <person name="Copeland A."/>
            <person name="Hainaut M."/>
            <person name="Haridas S."/>
            <person name="Labutti K."/>
            <person name="Lindquist E."/>
            <person name="Lipzen A."/>
            <person name="Khouja H.-R."/>
            <person name="Murat C."/>
            <person name="Ohm R."/>
            <person name="Olson A."/>
            <person name="Spatafora J."/>
            <person name="Veneault-Fourrey C."/>
            <person name="Henrissat B."/>
            <person name="Grigoriev I."/>
            <person name="Martin F."/>
            <person name="Perotto S."/>
        </authorList>
    </citation>
    <scope>NUCLEOTIDE SEQUENCE [LARGE SCALE GENOMIC DNA]</scope>
    <source>
        <strain evidence="3 4">UAMH 7357</strain>
    </source>
</reference>
<feature type="region of interest" description="Disordered" evidence="1">
    <location>
        <begin position="364"/>
        <end position="385"/>
    </location>
</feature>
<keyword evidence="2" id="KW-0732">Signal</keyword>
<dbReference type="OrthoDB" id="188042at2759"/>
<feature type="signal peptide" evidence="2">
    <location>
        <begin position="1"/>
        <end position="16"/>
    </location>
</feature>
<evidence type="ECO:0000256" key="2">
    <source>
        <dbReference type="SAM" id="SignalP"/>
    </source>
</evidence>
<accession>A0A2J6QGS1</accession>
<evidence type="ECO:0008006" key="5">
    <source>
        <dbReference type="Google" id="ProtNLM"/>
    </source>
</evidence>
<feature type="compositionally biased region" description="Polar residues" evidence="1">
    <location>
        <begin position="364"/>
        <end position="374"/>
    </location>
</feature>
<feature type="compositionally biased region" description="Low complexity" evidence="1">
    <location>
        <begin position="375"/>
        <end position="385"/>
    </location>
</feature>
<evidence type="ECO:0000313" key="3">
    <source>
        <dbReference type="EMBL" id="PMD25450.1"/>
    </source>
</evidence>
<name>A0A2J6QGS1_9HELO</name>
<keyword evidence="4" id="KW-1185">Reference proteome</keyword>
<feature type="chain" id="PRO_5014352329" description="Vacuolar protein sorting-associated protein 62" evidence="2">
    <location>
        <begin position="17"/>
        <end position="414"/>
    </location>
</feature>
<proteinExistence type="predicted"/>
<evidence type="ECO:0000313" key="4">
    <source>
        <dbReference type="Proteomes" id="UP000235672"/>
    </source>
</evidence>
<dbReference type="STRING" id="1745343.A0A2J6QGS1"/>
<dbReference type="AlphaFoldDB" id="A0A2J6QGS1"/>
<dbReference type="Proteomes" id="UP000235672">
    <property type="component" value="Unassembled WGS sequence"/>
</dbReference>
<dbReference type="PANTHER" id="PTHR48174:SF5">
    <property type="entry name" value="VACUOLAR PROTEIN SORTING-ASSOCIATED PROTEIN 62"/>
    <property type="match status" value="1"/>
</dbReference>
<dbReference type="PANTHER" id="PTHR48174">
    <property type="entry name" value="DUF946 FAMILY PROTEIN"/>
    <property type="match status" value="1"/>
</dbReference>